<feature type="compositionally biased region" description="Gly residues" evidence="3">
    <location>
        <begin position="443"/>
        <end position="456"/>
    </location>
</feature>
<dbReference type="InterPro" id="IPR007611">
    <property type="entry name" value="Herpes_U30"/>
</dbReference>
<dbReference type="Proteomes" id="UP000124452">
    <property type="component" value="Segment"/>
</dbReference>
<gene>
    <name evidence="4" type="primary">ORF63</name>
</gene>
<evidence type="ECO:0000313" key="5">
    <source>
        <dbReference type="Proteomes" id="UP000124452"/>
    </source>
</evidence>
<name>A0A0B4Q5Q2_9GAMA</name>
<feature type="region of interest" description="Disordered" evidence="3">
    <location>
        <begin position="432"/>
        <end position="456"/>
    </location>
</feature>
<sequence length="984" mass="108096">MNPQTSLDRVAQRLSDSDNLFKRVRVLVDLESVPLSLRSLGDQTRVAQFLNTVSAKDNDYLAFVARRPAYFLLRVASFGEEVPLGAAELKEATGLLATVAKALGALSHAQEPAAGPTPAENLLENSNIVAQVNQLTAHLKTLDVSHPLSLTPPAPLATLRCVEELTLSYYSAHWGAPPTVSLPAKPDARNKLEQWLVLSHVAATGLVTRDLPPPKQRPDLRALARKLLTAEPGLFVPVAVATETSLTLPLAKERAREIFAMAANDALPGDAASGAPILGFRDADLASLRPEYTFLYEHVFEALCNGQLYGCSKRTVEAFLERCLKFLTGLGGYVQTACSNKSQLSLPEIEGLRSSFYACGLTPETCHTFRTMMAIAPSKGSSKLKHFHATLQHLDQITLFGKYYYECLRDCSPTSISYRRVREVLRAAQVEQNSTASWETPGGASGGGGGRRGSGGGGASNLGWPLYSYLKIFLPRPPEGDLAATFRAVESTFMRSLLGVSIKRDWDLDKFYNITKRPSHNSGGGGSGGGGDKPVSRKQVQKFCEDLNFGDAEYEQGVVQSKYFAPEFTRLKLLPELRAMLSGGRPAKRHVMMFKLRWLVLFAFEDATGLAAVRRPLTLAYFQLTDIFNHQQGGSQPTTAAAAAVVGGGGGGAMINLLDNIHETWTAARELVPDAGDTPPTAFLSEVYRFLYAPAAREHTAAAAGFLREIQPVVEGVWHLMRIGATLCHAQYEYVSSTGHLRVPYSERPGYIEVRVEVFKNTVKILEHSLSETLVILSQACQDLQRHYVDCLGILDLSQTLTAHPIPIDLSEPDFMAVKETLLGCLARYREIASLASGSCCYSLTKHFRTLFEPALIPHEVIQKVLDFSEGRDTTDAFVESLQQPVLTIDEDFDFDPPKQPLTEYDLTTLRELHEDFPLPRQPNETPATTPSIKLSYTDAMNVSQINIDWDKFSRTSYIPQDKIESAYSHITVKKLEQLITGAF</sequence>
<dbReference type="OrthoDB" id="6636at10239"/>
<dbReference type="RefSeq" id="YP_009118453.1">
    <property type="nucleotide sequence ID" value="NC_026421.1"/>
</dbReference>
<keyword evidence="5" id="KW-1185">Reference proteome</keyword>
<dbReference type="Pfam" id="PF04523">
    <property type="entry name" value="Herpes_U30"/>
    <property type="match status" value="1"/>
</dbReference>
<protein>
    <submittedName>
        <fullName evidence="4">Tegument protein UL37</fullName>
    </submittedName>
</protein>
<reference evidence="4 5" key="1">
    <citation type="journal article" date="2015" name="Genome Announc.">
        <title>Genome sequences of equid herpesviruses 2 and 5.</title>
        <authorList>
            <person name="Wilkie G.S."/>
            <person name="Kerr K."/>
            <person name="Stewart J.P."/>
            <person name="Studdert M.J."/>
            <person name="Davison A.J."/>
        </authorList>
    </citation>
    <scope>NUCLEOTIDE SEQUENCE [LARGE SCALE GENOMIC DNA]</scope>
    <source>
        <strain evidence="4">2-141/67</strain>
    </source>
</reference>
<evidence type="ECO:0000256" key="1">
    <source>
        <dbReference type="ARBA" id="ARBA00022580"/>
    </source>
</evidence>
<evidence type="ECO:0000256" key="2">
    <source>
        <dbReference type="ARBA" id="ARBA00022844"/>
    </source>
</evidence>
<evidence type="ECO:0000313" key="4">
    <source>
        <dbReference type="EMBL" id="AIU39588.1"/>
    </source>
</evidence>
<dbReference type="KEGG" id="vg:23104200"/>
<dbReference type="GO" id="GO:0044423">
    <property type="term" value="C:virion component"/>
    <property type="evidence" value="ECO:0007669"/>
    <property type="project" value="UniProtKB-KW"/>
</dbReference>
<dbReference type="GO" id="GO:0019068">
    <property type="term" value="P:virion assembly"/>
    <property type="evidence" value="ECO:0007669"/>
    <property type="project" value="InterPro"/>
</dbReference>
<keyword evidence="1" id="KW-0920">Virion tegument</keyword>
<proteinExistence type="predicted"/>
<keyword evidence="2" id="KW-0946">Virion</keyword>
<evidence type="ECO:0000256" key="3">
    <source>
        <dbReference type="SAM" id="MobiDB-lite"/>
    </source>
</evidence>
<dbReference type="GeneID" id="23104200"/>
<dbReference type="EMBL" id="KM924295">
    <property type="protein sequence ID" value="AIU39588.1"/>
    <property type="molecule type" value="Genomic_DNA"/>
</dbReference>
<accession>A0A0B4Q5Q2</accession>
<organism evidence="4 5">
    <name type="scientific">Equid gammaherpesvirus 5</name>
    <dbReference type="NCBI Taxonomy" id="10371"/>
    <lineage>
        <taxon>Viruses</taxon>
        <taxon>Duplodnaviria</taxon>
        <taxon>Heunggongvirae</taxon>
        <taxon>Peploviricota</taxon>
        <taxon>Herviviricetes</taxon>
        <taxon>Herpesvirales</taxon>
        <taxon>Orthoherpesviridae</taxon>
        <taxon>Gammaherpesvirinae</taxon>
        <taxon>Percavirus</taxon>
        <taxon>Percavirus equidgamma5</taxon>
    </lineage>
</organism>